<proteinExistence type="predicted"/>
<keyword evidence="5" id="KW-1133">Transmembrane helix</keyword>
<keyword evidence="10" id="KW-0393">Immunoglobulin domain</keyword>
<dbReference type="InterPro" id="IPR007110">
    <property type="entry name" value="Ig-like_dom"/>
</dbReference>
<dbReference type="GO" id="GO:0042130">
    <property type="term" value="P:negative regulation of T cell proliferation"/>
    <property type="evidence" value="ECO:0007669"/>
    <property type="project" value="TreeGrafter"/>
</dbReference>
<comment type="caution">
    <text evidence="13">The sequence shown here is derived from an EMBL/GenBank/DDBJ whole genome shotgun (WGS) entry which is preliminary data.</text>
</comment>
<dbReference type="InterPro" id="IPR013106">
    <property type="entry name" value="Ig_V-set"/>
</dbReference>
<feature type="chain" id="PRO_5029502046" description="Ig-like domain-containing protein" evidence="11">
    <location>
        <begin position="25"/>
        <end position="164"/>
    </location>
</feature>
<evidence type="ECO:0000256" key="10">
    <source>
        <dbReference type="ARBA" id="ARBA00023319"/>
    </source>
</evidence>
<evidence type="ECO:0000256" key="2">
    <source>
        <dbReference type="ARBA" id="ARBA00022475"/>
    </source>
</evidence>
<evidence type="ECO:0000256" key="6">
    <source>
        <dbReference type="ARBA" id="ARBA00023136"/>
    </source>
</evidence>
<evidence type="ECO:0000256" key="4">
    <source>
        <dbReference type="ARBA" id="ARBA00022729"/>
    </source>
</evidence>
<dbReference type="InterPro" id="IPR013783">
    <property type="entry name" value="Ig-like_fold"/>
</dbReference>
<evidence type="ECO:0000256" key="5">
    <source>
        <dbReference type="ARBA" id="ARBA00022989"/>
    </source>
</evidence>
<dbReference type="EMBL" id="JAAGNN010000013">
    <property type="protein sequence ID" value="KAF4081724.1"/>
    <property type="molecule type" value="Genomic_DNA"/>
</dbReference>
<dbReference type="InterPro" id="IPR051713">
    <property type="entry name" value="T-cell_Activation_Regulation"/>
</dbReference>
<dbReference type="Proteomes" id="UP000593565">
    <property type="component" value="Unassembled WGS sequence"/>
</dbReference>
<feature type="signal peptide" evidence="11">
    <location>
        <begin position="1"/>
        <end position="24"/>
    </location>
</feature>
<dbReference type="GO" id="GO:0031295">
    <property type="term" value="P:T cell costimulation"/>
    <property type="evidence" value="ECO:0007669"/>
    <property type="project" value="TreeGrafter"/>
</dbReference>
<dbReference type="GO" id="GO:0009897">
    <property type="term" value="C:external side of plasma membrane"/>
    <property type="evidence" value="ECO:0007669"/>
    <property type="project" value="TreeGrafter"/>
</dbReference>
<dbReference type="GO" id="GO:0007166">
    <property type="term" value="P:cell surface receptor signaling pathway"/>
    <property type="evidence" value="ECO:0007669"/>
    <property type="project" value="TreeGrafter"/>
</dbReference>
<dbReference type="PANTHER" id="PTHR25466:SF11">
    <property type="entry name" value="GALECTIN 17-RELATED"/>
    <property type="match status" value="1"/>
</dbReference>
<keyword evidence="7" id="KW-1015">Disulfide bond</keyword>
<reference evidence="13 14" key="1">
    <citation type="submission" date="2020-02" db="EMBL/GenBank/DDBJ databases">
        <title>A chromosome-scale genome assembly of the black bullhead catfish (Ameiurus melas).</title>
        <authorList>
            <person name="Wen M."/>
            <person name="Zham M."/>
            <person name="Cabau C."/>
            <person name="Klopp C."/>
            <person name="Donnadieu C."/>
            <person name="Roques C."/>
            <person name="Bouchez O."/>
            <person name="Lampietro C."/>
            <person name="Jouanno E."/>
            <person name="Herpin A."/>
            <person name="Louis A."/>
            <person name="Berthelot C."/>
            <person name="Parey E."/>
            <person name="Roest-Crollius H."/>
            <person name="Braasch I."/>
            <person name="Postlethwait J."/>
            <person name="Robinson-Rechavi M."/>
            <person name="Echchiki A."/>
            <person name="Begum T."/>
            <person name="Montfort J."/>
            <person name="Schartl M."/>
            <person name="Bobe J."/>
            <person name="Guiguen Y."/>
        </authorList>
    </citation>
    <scope>NUCLEOTIDE SEQUENCE [LARGE SCALE GENOMIC DNA]</scope>
    <source>
        <strain evidence="13">M_S1</strain>
        <tissue evidence="13">Blood</tissue>
    </source>
</reference>
<evidence type="ECO:0000259" key="12">
    <source>
        <dbReference type="PROSITE" id="PS50835"/>
    </source>
</evidence>
<keyword evidence="4 11" id="KW-0732">Signal</keyword>
<dbReference type="PANTHER" id="PTHR25466">
    <property type="entry name" value="T-LYMPHOCYTE ACTIVATION ANTIGEN"/>
    <property type="match status" value="1"/>
</dbReference>
<evidence type="ECO:0000256" key="1">
    <source>
        <dbReference type="ARBA" id="ARBA00004251"/>
    </source>
</evidence>
<dbReference type="InterPro" id="IPR036179">
    <property type="entry name" value="Ig-like_dom_sf"/>
</dbReference>
<keyword evidence="2" id="KW-1003">Cell membrane</keyword>
<dbReference type="SUPFAM" id="SSF48726">
    <property type="entry name" value="Immunoglobulin"/>
    <property type="match status" value="1"/>
</dbReference>
<accession>A0A7J6AFK9</accession>
<gene>
    <name evidence="13" type="ORF">AMELA_G00164570</name>
</gene>
<dbReference type="GO" id="GO:0042102">
    <property type="term" value="P:positive regulation of T cell proliferation"/>
    <property type="evidence" value="ECO:0007669"/>
    <property type="project" value="TreeGrafter"/>
</dbReference>
<keyword evidence="3" id="KW-0812">Transmembrane</keyword>
<protein>
    <recommendedName>
        <fullName evidence="12">Ig-like domain-containing protein</fullName>
    </recommendedName>
</protein>
<dbReference type="GO" id="GO:0071222">
    <property type="term" value="P:cellular response to lipopolysaccharide"/>
    <property type="evidence" value="ECO:0007669"/>
    <property type="project" value="TreeGrafter"/>
</dbReference>
<name>A0A7J6AFK9_AMEME</name>
<dbReference type="Gene3D" id="2.60.40.10">
    <property type="entry name" value="Immunoglobulins"/>
    <property type="match status" value="1"/>
</dbReference>
<dbReference type="PROSITE" id="PS50835">
    <property type="entry name" value="IG_LIKE"/>
    <property type="match status" value="1"/>
</dbReference>
<keyword evidence="8" id="KW-0675">Receptor</keyword>
<dbReference type="GO" id="GO:0006955">
    <property type="term" value="P:immune response"/>
    <property type="evidence" value="ECO:0007669"/>
    <property type="project" value="TreeGrafter"/>
</dbReference>
<keyword evidence="9" id="KW-0325">Glycoprotein</keyword>
<evidence type="ECO:0000313" key="13">
    <source>
        <dbReference type="EMBL" id="KAF4081724.1"/>
    </source>
</evidence>
<keyword evidence="6" id="KW-0472">Membrane</keyword>
<feature type="domain" description="Ig-like" evidence="12">
    <location>
        <begin position="21"/>
        <end position="127"/>
    </location>
</feature>
<evidence type="ECO:0000256" key="9">
    <source>
        <dbReference type="ARBA" id="ARBA00023180"/>
    </source>
</evidence>
<dbReference type="Pfam" id="PF07686">
    <property type="entry name" value="V-set"/>
    <property type="match status" value="1"/>
</dbReference>
<evidence type="ECO:0000256" key="3">
    <source>
        <dbReference type="ARBA" id="ARBA00022692"/>
    </source>
</evidence>
<evidence type="ECO:0000256" key="8">
    <source>
        <dbReference type="ARBA" id="ARBA00023170"/>
    </source>
</evidence>
<comment type="subcellular location">
    <subcellularLocation>
        <location evidence="1">Cell membrane</location>
        <topology evidence="1">Single-pass type I membrane protein</topology>
    </subcellularLocation>
</comment>
<dbReference type="AlphaFoldDB" id="A0A7J6AFK9"/>
<evidence type="ECO:0000256" key="11">
    <source>
        <dbReference type="SAM" id="SignalP"/>
    </source>
</evidence>
<keyword evidence="14" id="KW-1185">Reference proteome</keyword>
<organism evidence="13 14">
    <name type="scientific">Ameiurus melas</name>
    <name type="common">Black bullhead</name>
    <name type="synonym">Silurus melas</name>
    <dbReference type="NCBI Taxonomy" id="219545"/>
    <lineage>
        <taxon>Eukaryota</taxon>
        <taxon>Metazoa</taxon>
        <taxon>Chordata</taxon>
        <taxon>Craniata</taxon>
        <taxon>Vertebrata</taxon>
        <taxon>Euteleostomi</taxon>
        <taxon>Actinopterygii</taxon>
        <taxon>Neopterygii</taxon>
        <taxon>Teleostei</taxon>
        <taxon>Ostariophysi</taxon>
        <taxon>Siluriformes</taxon>
        <taxon>Ictaluridae</taxon>
        <taxon>Ameiurus</taxon>
    </lineage>
</organism>
<evidence type="ECO:0000313" key="14">
    <source>
        <dbReference type="Proteomes" id="UP000593565"/>
    </source>
</evidence>
<sequence>MDTMTSFSYICIVWISICVDPVSAVPEFTVSGHVGSTAVLPCELQSEDTETPYIIWNKGSETVFERLGEETHQGRRYKERVDVPEEELRKGNCSLVLRNLKLTDAAVYRSSQRVRPTNSPDETEEISRVYLSVDSDAEMTSPHPLIVVWSLISYLLVQLFYGET</sequence>
<evidence type="ECO:0000256" key="7">
    <source>
        <dbReference type="ARBA" id="ARBA00023157"/>
    </source>
</evidence>